<evidence type="ECO:0000256" key="5">
    <source>
        <dbReference type="ARBA" id="ARBA00022679"/>
    </source>
</evidence>
<keyword evidence="7 10" id="KW-0274">FAD</keyword>
<dbReference type="PANTHER" id="PTHR11806">
    <property type="entry name" value="GLUCOSE INHIBITED DIVISION PROTEIN A"/>
    <property type="match status" value="1"/>
</dbReference>
<proteinExistence type="inferred from homology"/>
<evidence type="ECO:0000256" key="9">
    <source>
        <dbReference type="ARBA" id="ARBA00023027"/>
    </source>
</evidence>
<comment type="function">
    <text evidence="10">Catalyzes the folate-dependent formation of 5-methyl-uridine at position 54 (M-5-U54) in all tRNAs.</text>
</comment>
<dbReference type="GO" id="GO:0005829">
    <property type="term" value="C:cytosol"/>
    <property type="evidence" value="ECO:0007669"/>
    <property type="project" value="TreeGrafter"/>
</dbReference>
<feature type="domain" description="MnmG N-terminal" evidence="11">
    <location>
        <begin position="4"/>
        <end position="365"/>
    </location>
</feature>
<dbReference type="RefSeq" id="WP_041976967.1">
    <property type="nucleotide sequence ID" value="NZ_CBXV010000007.1"/>
</dbReference>
<keyword evidence="3 10" id="KW-0489">Methyltransferase</keyword>
<dbReference type="Proteomes" id="UP000031518">
    <property type="component" value="Unassembled WGS sequence"/>
</dbReference>
<organism evidence="12 13">
    <name type="scientific">Pyrinomonas methylaliphatogenes</name>
    <dbReference type="NCBI Taxonomy" id="454194"/>
    <lineage>
        <taxon>Bacteria</taxon>
        <taxon>Pseudomonadati</taxon>
        <taxon>Acidobacteriota</taxon>
        <taxon>Blastocatellia</taxon>
        <taxon>Blastocatellales</taxon>
        <taxon>Pyrinomonadaceae</taxon>
        <taxon>Pyrinomonas</taxon>
    </lineage>
</organism>
<evidence type="ECO:0000313" key="13">
    <source>
        <dbReference type="Proteomes" id="UP000031518"/>
    </source>
</evidence>
<keyword evidence="9 10" id="KW-0520">NAD</keyword>
<dbReference type="EMBL" id="CBXV010000007">
    <property type="protein sequence ID" value="CDM66094.1"/>
    <property type="molecule type" value="Genomic_DNA"/>
</dbReference>
<keyword evidence="4 10" id="KW-0285">Flavoprotein</keyword>
<evidence type="ECO:0000256" key="1">
    <source>
        <dbReference type="ARBA" id="ARBA00001974"/>
    </source>
</evidence>
<evidence type="ECO:0000313" key="12">
    <source>
        <dbReference type="EMBL" id="CDM66094.1"/>
    </source>
</evidence>
<dbReference type="InterPro" id="IPR040131">
    <property type="entry name" value="MnmG_N"/>
</dbReference>
<accession>A0A0B6X0P0</accession>
<dbReference type="Gene3D" id="3.50.50.60">
    <property type="entry name" value="FAD/NAD(P)-binding domain"/>
    <property type="match status" value="2"/>
</dbReference>
<evidence type="ECO:0000256" key="10">
    <source>
        <dbReference type="HAMAP-Rule" id="MF_01037"/>
    </source>
</evidence>
<dbReference type="NCBIfam" id="NF003739">
    <property type="entry name" value="PRK05335.1"/>
    <property type="match status" value="1"/>
</dbReference>
<evidence type="ECO:0000256" key="7">
    <source>
        <dbReference type="ARBA" id="ARBA00022827"/>
    </source>
</evidence>
<evidence type="ECO:0000256" key="2">
    <source>
        <dbReference type="ARBA" id="ARBA00022490"/>
    </source>
</evidence>
<dbReference type="HAMAP" id="MF_01037">
    <property type="entry name" value="TrmFO"/>
    <property type="match status" value="1"/>
</dbReference>
<evidence type="ECO:0000256" key="3">
    <source>
        <dbReference type="ARBA" id="ARBA00022603"/>
    </source>
</evidence>
<keyword evidence="8 10" id="KW-0521">NADP</keyword>
<dbReference type="GO" id="GO:0030488">
    <property type="term" value="P:tRNA methylation"/>
    <property type="evidence" value="ECO:0007669"/>
    <property type="project" value="TreeGrafter"/>
</dbReference>
<dbReference type="SUPFAM" id="SSF51905">
    <property type="entry name" value="FAD/NAD(P)-binding domain"/>
    <property type="match status" value="1"/>
</dbReference>
<gene>
    <name evidence="10" type="primary">trmFO</name>
    <name evidence="12" type="ORF">PYK22_02105</name>
</gene>
<evidence type="ECO:0000256" key="4">
    <source>
        <dbReference type="ARBA" id="ARBA00022630"/>
    </source>
</evidence>
<evidence type="ECO:0000256" key="6">
    <source>
        <dbReference type="ARBA" id="ARBA00022694"/>
    </source>
</evidence>
<dbReference type="InterPro" id="IPR004417">
    <property type="entry name" value="TrmFO"/>
</dbReference>
<sequence length="448" mass="49996">MSEIIVIGGGLAGAEAAWQAAERGARVRLYEMRPVQQTPAHRTDKLAEIVCSNSLKSDEPGTAPYLLKEELRRARSLIMEAAEATRVPAGAALAVDRHAFADYVTRRIAAHPRIELVREEVRRIPAQGVTIIAAGPLCSDALAEEIARLTGSDHLYFYDAIAPIVAADSIDMRVAFRAARYGKGGDDYLNCPLNEEEYERFYQALITAKSVPLQRFEEARWFEACLPIEELARRGRDTLRFGPMKPVGLIDPRTGREPYAVVQLRAENVLADAYNIVGFQNHLRYGEQARVIRLIPGLERAEFLQFGQIHRNTYICAPRLLQPTLQLRARPRLFFAGQITGVEGYVESVAMGWLAGVNAARVLAGLEPVVAPSRTAIGALARYVSSADPKNYQPINITFALLEPLSSEEKRGLKTKRERHQRQVELALQAWEEWLRMLEKEETVASTV</sequence>
<dbReference type="EC" id="2.1.1.74" evidence="10"/>
<feature type="binding site" evidence="10">
    <location>
        <begin position="8"/>
        <end position="13"/>
    </location>
    <ligand>
        <name>FAD</name>
        <dbReference type="ChEBI" id="CHEBI:57692"/>
    </ligand>
</feature>
<comment type="subcellular location">
    <subcellularLocation>
        <location evidence="10">Cytoplasm</location>
    </subcellularLocation>
</comment>
<comment type="similarity">
    <text evidence="10">Belongs to the MnmG family. TrmFO subfamily.</text>
</comment>
<dbReference type="GO" id="GO:0002098">
    <property type="term" value="P:tRNA wobble uridine modification"/>
    <property type="evidence" value="ECO:0007669"/>
    <property type="project" value="TreeGrafter"/>
</dbReference>
<dbReference type="GO" id="GO:0047151">
    <property type="term" value="F:tRNA (uracil(54)-C5)-methyltransferase activity, 5,10-methylenetetrahydrofolate-dependent"/>
    <property type="evidence" value="ECO:0007669"/>
    <property type="project" value="UniProtKB-UniRule"/>
</dbReference>
<evidence type="ECO:0000259" key="11">
    <source>
        <dbReference type="Pfam" id="PF01134"/>
    </source>
</evidence>
<dbReference type="GO" id="GO:0050660">
    <property type="term" value="F:flavin adenine dinucleotide binding"/>
    <property type="evidence" value="ECO:0007669"/>
    <property type="project" value="UniProtKB-UniRule"/>
</dbReference>
<dbReference type="OrthoDB" id="9803114at2"/>
<comment type="catalytic activity">
    <reaction evidence="10">
        <text>uridine(54) in tRNA + (6R)-5,10-methylene-5,6,7,8-tetrahydrofolate + NADPH + H(+) = 5-methyluridine(54) in tRNA + (6S)-5,6,7,8-tetrahydrofolate + NADP(+)</text>
        <dbReference type="Rhea" id="RHEA:62372"/>
        <dbReference type="Rhea" id="RHEA-COMP:10167"/>
        <dbReference type="Rhea" id="RHEA-COMP:10193"/>
        <dbReference type="ChEBI" id="CHEBI:15378"/>
        <dbReference type="ChEBI" id="CHEBI:15636"/>
        <dbReference type="ChEBI" id="CHEBI:57453"/>
        <dbReference type="ChEBI" id="CHEBI:57783"/>
        <dbReference type="ChEBI" id="CHEBI:58349"/>
        <dbReference type="ChEBI" id="CHEBI:65315"/>
        <dbReference type="ChEBI" id="CHEBI:74447"/>
        <dbReference type="EC" id="2.1.1.74"/>
    </reaction>
</comment>
<name>A0A0B6X0P0_9BACT</name>
<dbReference type="AlphaFoldDB" id="A0A0B6X0P0"/>
<dbReference type="Pfam" id="PF01134">
    <property type="entry name" value="GIDA"/>
    <property type="match status" value="1"/>
</dbReference>
<keyword evidence="6 10" id="KW-0819">tRNA processing</keyword>
<dbReference type="PANTHER" id="PTHR11806:SF2">
    <property type="entry name" value="METHYLENETETRAHYDROFOLATE--TRNA-(URACIL-5-)-METHYLTRANSFERASE TRMFO"/>
    <property type="match status" value="1"/>
</dbReference>
<dbReference type="InterPro" id="IPR036188">
    <property type="entry name" value="FAD/NAD-bd_sf"/>
</dbReference>
<comment type="cofactor">
    <cofactor evidence="1 10">
        <name>FAD</name>
        <dbReference type="ChEBI" id="CHEBI:57692"/>
    </cofactor>
</comment>
<keyword evidence="2 10" id="KW-0963">Cytoplasm</keyword>
<dbReference type="InterPro" id="IPR002218">
    <property type="entry name" value="MnmG-rel"/>
</dbReference>
<reference evidence="12 13" key="2">
    <citation type="submission" date="2015-01" db="EMBL/GenBank/DDBJ databases">
        <title>Complete genome sequence of Pyrinomonas methylaliphatogenes type strain K22T.</title>
        <authorList>
            <person name="Lee K.C.Y."/>
            <person name="Power J.F."/>
            <person name="Dunfield P.F."/>
            <person name="Morgan X.C."/>
            <person name="Huttenhower C."/>
            <person name="Stott M.B."/>
        </authorList>
    </citation>
    <scope>NUCLEOTIDE SEQUENCE [LARGE SCALE GENOMIC DNA]</scope>
    <source>
        <strain evidence="12 13">K22</strain>
    </source>
</reference>
<dbReference type="NCBIfam" id="TIGR00137">
    <property type="entry name" value="gid_trmFO"/>
    <property type="match status" value="1"/>
</dbReference>
<reference evidence="12 13" key="1">
    <citation type="submission" date="2013-12" db="EMBL/GenBank/DDBJ databases">
        <authorList>
            <person name="Stott M."/>
        </authorList>
    </citation>
    <scope>NUCLEOTIDE SEQUENCE [LARGE SCALE GENOMIC DNA]</scope>
    <source>
        <strain evidence="12 13">K22</strain>
    </source>
</reference>
<dbReference type="STRING" id="454194.PYK22_02105"/>
<evidence type="ECO:0000256" key="8">
    <source>
        <dbReference type="ARBA" id="ARBA00022857"/>
    </source>
</evidence>
<keyword evidence="5 10" id="KW-0808">Transferase</keyword>
<protein>
    <recommendedName>
        <fullName evidence="10">Methylenetetrahydrofolate--tRNA-(uracil-5-)-methyltransferase TrmFO</fullName>
        <ecNumber evidence="10">2.1.1.74</ecNumber>
    </recommendedName>
    <alternativeName>
        <fullName evidence="10">Folate-dependent tRNA (uracil-5-)-methyltransferase</fullName>
    </alternativeName>
    <alternativeName>
        <fullName evidence="10">Folate-dependent tRNA(M-5-U54)-methyltransferase</fullName>
    </alternativeName>
</protein>
<keyword evidence="13" id="KW-1185">Reference proteome</keyword>
<comment type="catalytic activity">
    <reaction evidence="10">
        <text>uridine(54) in tRNA + (6R)-5,10-methylene-5,6,7,8-tetrahydrofolate + NADH + H(+) = 5-methyluridine(54) in tRNA + (6S)-5,6,7,8-tetrahydrofolate + NAD(+)</text>
        <dbReference type="Rhea" id="RHEA:16873"/>
        <dbReference type="Rhea" id="RHEA-COMP:10167"/>
        <dbReference type="Rhea" id="RHEA-COMP:10193"/>
        <dbReference type="ChEBI" id="CHEBI:15378"/>
        <dbReference type="ChEBI" id="CHEBI:15636"/>
        <dbReference type="ChEBI" id="CHEBI:57453"/>
        <dbReference type="ChEBI" id="CHEBI:57540"/>
        <dbReference type="ChEBI" id="CHEBI:57945"/>
        <dbReference type="ChEBI" id="CHEBI:65315"/>
        <dbReference type="ChEBI" id="CHEBI:74447"/>
        <dbReference type="EC" id="2.1.1.74"/>
    </reaction>
</comment>